<sequence length="36" mass="3900">MEDAVQAIDRVENEDLAIDNLHYSYGGSLTVFSGLG</sequence>
<reference evidence="1" key="1">
    <citation type="submission" date="2018-06" db="EMBL/GenBank/DDBJ databases">
        <authorList>
            <person name="Zhirakovskaya E."/>
        </authorList>
    </citation>
    <scope>NUCLEOTIDE SEQUENCE</scope>
</reference>
<evidence type="ECO:0000313" key="1">
    <source>
        <dbReference type="EMBL" id="VAW93929.1"/>
    </source>
</evidence>
<dbReference type="AlphaFoldDB" id="A0A3B1A6V3"/>
<dbReference type="EMBL" id="UOFR01000023">
    <property type="protein sequence ID" value="VAW93929.1"/>
    <property type="molecule type" value="Genomic_DNA"/>
</dbReference>
<proteinExistence type="predicted"/>
<accession>A0A3B1A6V3</accession>
<name>A0A3B1A6V3_9ZZZZ</name>
<organism evidence="1">
    <name type="scientific">hydrothermal vent metagenome</name>
    <dbReference type="NCBI Taxonomy" id="652676"/>
    <lineage>
        <taxon>unclassified sequences</taxon>
        <taxon>metagenomes</taxon>
        <taxon>ecological metagenomes</taxon>
    </lineage>
</organism>
<gene>
    <name evidence="1" type="ORF">MNBD_GAMMA21-196</name>
</gene>
<protein>
    <submittedName>
        <fullName evidence="1">Uncharacterized protein</fullName>
    </submittedName>
</protein>